<reference evidence="1 2" key="1">
    <citation type="journal article" date="2019" name="Int. J. Syst. Evol. Microbiol.">
        <title>The Global Catalogue of Microorganisms (GCM) 10K type strain sequencing project: providing services to taxonomists for standard genome sequencing and annotation.</title>
        <authorList>
            <consortium name="The Broad Institute Genomics Platform"/>
            <consortium name="The Broad Institute Genome Sequencing Center for Infectious Disease"/>
            <person name="Wu L."/>
            <person name="Ma J."/>
        </authorList>
    </citation>
    <scope>NUCLEOTIDE SEQUENCE [LARGE SCALE GENOMIC DNA]</scope>
    <source>
        <strain evidence="1 2">JCM 13595</strain>
    </source>
</reference>
<dbReference type="Proteomes" id="UP001501461">
    <property type="component" value="Unassembled WGS sequence"/>
</dbReference>
<accession>A0ABN2UJT7</accession>
<sequence length="55" mass="5888">MSTLTTFIDQISDDNAPFDRISITTDSNIPTLVTPVPAFAAIGFGMYTALNNCFG</sequence>
<keyword evidence="2" id="KW-1185">Reference proteome</keyword>
<organism evidence="1 2">
    <name type="scientific">Yaniella flava</name>
    <dbReference type="NCBI Taxonomy" id="287930"/>
    <lineage>
        <taxon>Bacteria</taxon>
        <taxon>Bacillati</taxon>
        <taxon>Actinomycetota</taxon>
        <taxon>Actinomycetes</taxon>
        <taxon>Micrococcales</taxon>
        <taxon>Micrococcaceae</taxon>
        <taxon>Yaniella</taxon>
    </lineage>
</organism>
<evidence type="ECO:0000313" key="1">
    <source>
        <dbReference type="EMBL" id="GAA2037972.1"/>
    </source>
</evidence>
<evidence type="ECO:0000313" key="2">
    <source>
        <dbReference type="Proteomes" id="UP001501461"/>
    </source>
</evidence>
<dbReference type="EMBL" id="BAAAMN010000036">
    <property type="protein sequence ID" value="GAA2037972.1"/>
    <property type="molecule type" value="Genomic_DNA"/>
</dbReference>
<name>A0ABN2UJT7_9MICC</name>
<gene>
    <name evidence="1" type="ORF">GCM10009720_18040</name>
</gene>
<protein>
    <submittedName>
        <fullName evidence="1">Uncharacterized protein</fullName>
    </submittedName>
</protein>
<proteinExistence type="predicted"/>
<comment type="caution">
    <text evidence="1">The sequence shown here is derived from an EMBL/GenBank/DDBJ whole genome shotgun (WGS) entry which is preliminary data.</text>
</comment>